<dbReference type="AlphaFoldDB" id="B4JIZ3"/>
<dbReference type="OrthoDB" id="7965105at2759"/>
<evidence type="ECO:0000313" key="3">
    <source>
        <dbReference type="Proteomes" id="UP000001070"/>
    </source>
</evidence>
<reference evidence="2 3" key="1">
    <citation type="journal article" date="2007" name="Nature">
        <title>Evolution of genes and genomes on the Drosophila phylogeny.</title>
        <authorList>
            <consortium name="Drosophila 12 Genomes Consortium"/>
            <person name="Clark A.G."/>
            <person name="Eisen M.B."/>
            <person name="Smith D.R."/>
            <person name="Bergman C.M."/>
            <person name="Oliver B."/>
            <person name="Markow T.A."/>
            <person name="Kaufman T.C."/>
            <person name="Kellis M."/>
            <person name="Gelbart W."/>
            <person name="Iyer V.N."/>
            <person name="Pollard D.A."/>
            <person name="Sackton T.B."/>
            <person name="Larracuente A.M."/>
            <person name="Singh N.D."/>
            <person name="Abad J.P."/>
            <person name="Abt D.N."/>
            <person name="Adryan B."/>
            <person name="Aguade M."/>
            <person name="Akashi H."/>
            <person name="Anderson W.W."/>
            <person name="Aquadro C.F."/>
            <person name="Ardell D.H."/>
            <person name="Arguello R."/>
            <person name="Artieri C.G."/>
            <person name="Barbash D.A."/>
            <person name="Barker D."/>
            <person name="Barsanti P."/>
            <person name="Batterham P."/>
            <person name="Batzoglou S."/>
            <person name="Begun D."/>
            <person name="Bhutkar A."/>
            <person name="Blanco E."/>
            <person name="Bosak S.A."/>
            <person name="Bradley R.K."/>
            <person name="Brand A.D."/>
            <person name="Brent M.R."/>
            <person name="Brooks A.N."/>
            <person name="Brown R.H."/>
            <person name="Butlin R.K."/>
            <person name="Caggese C."/>
            <person name="Calvi B.R."/>
            <person name="Bernardo de Carvalho A."/>
            <person name="Caspi A."/>
            <person name="Castrezana S."/>
            <person name="Celniker S.E."/>
            <person name="Chang J.L."/>
            <person name="Chapple C."/>
            <person name="Chatterji S."/>
            <person name="Chinwalla A."/>
            <person name="Civetta A."/>
            <person name="Clifton S.W."/>
            <person name="Comeron J.M."/>
            <person name="Costello J.C."/>
            <person name="Coyne J.A."/>
            <person name="Daub J."/>
            <person name="David R.G."/>
            <person name="Delcher A.L."/>
            <person name="Delehaunty K."/>
            <person name="Do C.B."/>
            <person name="Ebling H."/>
            <person name="Edwards K."/>
            <person name="Eickbush T."/>
            <person name="Evans J.D."/>
            <person name="Filipski A."/>
            <person name="Findeiss S."/>
            <person name="Freyhult E."/>
            <person name="Fulton L."/>
            <person name="Fulton R."/>
            <person name="Garcia A.C."/>
            <person name="Gardiner A."/>
            <person name="Garfield D.A."/>
            <person name="Garvin B.E."/>
            <person name="Gibson G."/>
            <person name="Gilbert D."/>
            <person name="Gnerre S."/>
            <person name="Godfrey J."/>
            <person name="Good R."/>
            <person name="Gotea V."/>
            <person name="Gravely B."/>
            <person name="Greenberg A.J."/>
            <person name="Griffiths-Jones S."/>
            <person name="Gross S."/>
            <person name="Guigo R."/>
            <person name="Gustafson E.A."/>
            <person name="Haerty W."/>
            <person name="Hahn M.W."/>
            <person name="Halligan D.L."/>
            <person name="Halpern A.L."/>
            <person name="Halter G.M."/>
            <person name="Han M.V."/>
            <person name="Heger A."/>
            <person name="Hillier L."/>
            <person name="Hinrichs A.S."/>
            <person name="Holmes I."/>
            <person name="Hoskins R.A."/>
            <person name="Hubisz M.J."/>
            <person name="Hultmark D."/>
            <person name="Huntley M.A."/>
            <person name="Jaffe D.B."/>
            <person name="Jagadeeshan S."/>
            <person name="Jeck W.R."/>
            <person name="Johnson J."/>
            <person name="Jones C.D."/>
            <person name="Jordan W.C."/>
            <person name="Karpen G.H."/>
            <person name="Kataoka E."/>
            <person name="Keightley P.D."/>
            <person name="Kheradpour P."/>
            <person name="Kirkness E.F."/>
            <person name="Koerich L.B."/>
            <person name="Kristiansen K."/>
            <person name="Kudrna D."/>
            <person name="Kulathinal R.J."/>
            <person name="Kumar S."/>
            <person name="Kwok R."/>
            <person name="Lander E."/>
            <person name="Langley C.H."/>
            <person name="Lapoint R."/>
            <person name="Lazzaro B.P."/>
            <person name="Lee S.J."/>
            <person name="Levesque L."/>
            <person name="Li R."/>
            <person name="Lin C.F."/>
            <person name="Lin M.F."/>
            <person name="Lindblad-Toh K."/>
            <person name="Llopart A."/>
            <person name="Long M."/>
            <person name="Low L."/>
            <person name="Lozovsky E."/>
            <person name="Lu J."/>
            <person name="Luo M."/>
            <person name="Machado C.A."/>
            <person name="Makalowski W."/>
            <person name="Marzo M."/>
            <person name="Matsuda M."/>
            <person name="Matzkin L."/>
            <person name="McAllister B."/>
            <person name="McBride C.S."/>
            <person name="McKernan B."/>
            <person name="McKernan K."/>
            <person name="Mendez-Lago M."/>
            <person name="Minx P."/>
            <person name="Mollenhauer M.U."/>
            <person name="Montooth K."/>
            <person name="Mount S.M."/>
            <person name="Mu X."/>
            <person name="Myers E."/>
            <person name="Negre B."/>
            <person name="Newfeld S."/>
            <person name="Nielsen R."/>
            <person name="Noor M.A."/>
            <person name="O'Grady P."/>
            <person name="Pachter L."/>
            <person name="Papaceit M."/>
            <person name="Parisi M.J."/>
            <person name="Parisi M."/>
            <person name="Parts L."/>
            <person name="Pedersen J.S."/>
            <person name="Pesole G."/>
            <person name="Phillippy A.M."/>
            <person name="Ponting C.P."/>
            <person name="Pop M."/>
            <person name="Porcelli D."/>
            <person name="Powell J.R."/>
            <person name="Prohaska S."/>
            <person name="Pruitt K."/>
            <person name="Puig M."/>
            <person name="Quesneville H."/>
            <person name="Ram K.R."/>
            <person name="Rand D."/>
            <person name="Rasmussen M.D."/>
            <person name="Reed L.K."/>
            <person name="Reenan R."/>
            <person name="Reily A."/>
            <person name="Remington K.A."/>
            <person name="Rieger T.T."/>
            <person name="Ritchie M.G."/>
            <person name="Robin C."/>
            <person name="Rogers Y.H."/>
            <person name="Rohde C."/>
            <person name="Rozas J."/>
            <person name="Rubenfield M.J."/>
            <person name="Ruiz A."/>
            <person name="Russo S."/>
            <person name="Salzberg S.L."/>
            <person name="Sanchez-Gracia A."/>
            <person name="Saranga D.J."/>
            <person name="Sato H."/>
            <person name="Schaeffer S.W."/>
            <person name="Schatz M.C."/>
            <person name="Schlenke T."/>
            <person name="Schwartz R."/>
            <person name="Segarra C."/>
            <person name="Singh R.S."/>
            <person name="Sirot L."/>
            <person name="Sirota M."/>
            <person name="Sisneros N.B."/>
            <person name="Smith C.D."/>
            <person name="Smith T.F."/>
            <person name="Spieth J."/>
            <person name="Stage D.E."/>
            <person name="Stark A."/>
            <person name="Stephan W."/>
            <person name="Strausberg R.L."/>
            <person name="Strempel S."/>
            <person name="Sturgill D."/>
            <person name="Sutton G."/>
            <person name="Sutton G.G."/>
            <person name="Tao W."/>
            <person name="Teichmann S."/>
            <person name="Tobari Y.N."/>
            <person name="Tomimura Y."/>
            <person name="Tsolas J.M."/>
            <person name="Valente V.L."/>
            <person name="Venter E."/>
            <person name="Venter J.C."/>
            <person name="Vicario S."/>
            <person name="Vieira F.G."/>
            <person name="Vilella A.J."/>
            <person name="Villasante A."/>
            <person name="Walenz B."/>
            <person name="Wang J."/>
            <person name="Wasserman M."/>
            <person name="Watts T."/>
            <person name="Wilson D."/>
            <person name="Wilson R.K."/>
            <person name="Wing R.A."/>
            <person name="Wolfner M.F."/>
            <person name="Wong A."/>
            <person name="Wong G.K."/>
            <person name="Wu C.I."/>
            <person name="Wu G."/>
            <person name="Yamamoto D."/>
            <person name="Yang H.P."/>
            <person name="Yang S.P."/>
            <person name="Yorke J.A."/>
            <person name="Yoshida K."/>
            <person name="Zdobnov E."/>
            <person name="Zhang P."/>
            <person name="Zhang Y."/>
            <person name="Zimin A.V."/>
            <person name="Baldwin J."/>
            <person name="Abdouelleil A."/>
            <person name="Abdulkadir J."/>
            <person name="Abebe A."/>
            <person name="Abera B."/>
            <person name="Abreu J."/>
            <person name="Acer S.C."/>
            <person name="Aftuck L."/>
            <person name="Alexander A."/>
            <person name="An P."/>
            <person name="Anderson E."/>
            <person name="Anderson S."/>
            <person name="Arachi H."/>
            <person name="Azer M."/>
            <person name="Bachantsang P."/>
            <person name="Barry A."/>
            <person name="Bayul T."/>
            <person name="Berlin A."/>
            <person name="Bessette D."/>
            <person name="Bloom T."/>
            <person name="Blye J."/>
            <person name="Boguslavskiy L."/>
            <person name="Bonnet C."/>
            <person name="Boukhgalter B."/>
            <person name="Bourzgui I."/>
            <person name="Brown A."/>
            <person name="Cahill P."/>
            <person name="Channer S."/>
            <person name="Cheshatsang Y."/>
            <person name="Chuda L."/>
            <person name="Citroen M."/>
            <person name="Collymore A."/>
            <person name="Cooke P."/>
            <person name="Costello M."/>
            <person name="D'Aco K."/>
            <person name="Daza R."/>
            <person name="De Haan G."/>
            <person name="DeGray S."/>
            <person name="DeMaso C."/>
            <person name="Dhargay N."/>
            <person name="Dooley K."/>
            <person name="Dooley E."/>
            <person name="Doricent M."/>
            <person name="Dorje P."/>
            <person name="Dorjee K."/>
            <person name="Dupes A."/>
            <person name="Elong R."/>
            <person name="Falk J."/>
            <person name="Farina A."/>
            <person name="Faro S."/>
            <person name="Ferguson D."/>
            <person name="Fisher S."/>
            <person name="Foley C.D."/>
            <person name="Franke A."/>
            <person name="Friedrich D."/>
            <person name="Gadbois L."/>
            <person name="Gearin G."/>
            <person name="Gearin C.R."/>
            <person name="Giannoukos G."/>
            <person name="Goode T."/>
            <person name="Graham J."/>
            <person name="Grandbois E."/>
            <person name="Grewal S."/>
            <person name="Gyaltsen K."/>
            <person name="Hafez N."/>
            <person name="Hagos B."/>
            <person name="Hall J."/>
            <person name="Henson C."/>
            <person name="Hollinger A."/>
            <person name="Honan T."/>
            <person name="Huard M.D."/>
            <person name="Hughes L."/>
            <person name="Hurhula B."/>
            <person name="Husby M.E."/>
            <person name="Kamat A."/>
            <person name="Kanga B."/>
            <person name="Kashin S."/>
            <person name="Khazanovich D."/>
            <person name="Kisner P."/>
            <person name="Lance K."/>
            <person name="Lara M."/>
            <person name="Lee W."/>
            <person name="Lennon N."/>
            <person name="Letendre F."/>
            <person name="LeVine R."/>
            <person name="Lipovsky A."/>
            <person name="Liu X."/>
            <person name="Liu J."/>
            <person name="Liu S."/>
            <person name="Lokyitsang T."/>
            <person name="Lokyitsang Y."/>
            <person name="Lubonja R."/>
            <person name="Lui A."/>
            <person name="MacDonald P."/>
            <person name="Magnisalis V."/>
            <person name="Maru K."/>
            <person name="Matthews C."/>
            <person name="McCusker W."/>
            <person name="McDonough S."/>
            <person name="Mehta T."/>
            <person name="Meldrim J."/>
            <person name="Meneus L."/>
            <person name="Mihai O."/>
            <person name="Mihalev A."/>
            <person name="Mihova T."/>
            <person name="Mittelman R."/>
            <person name="Mlenga V."/>
            <person name="Montmayeur A."/>
            <person name="Mulrain L."/>
            <person name="Navidi A."/>
            <person name="Naylor J."/>
            <person name="Negash T."/>
            <person name="Nguyen T."/>
            <person name="Nguyen N."/>
            <person name="Nicol R."/>
            <person name="Norbu C."/>
            <person name="Norbu N."/>
            <person name="Novod N."/>
            <person name="O'Neill B."/>
            <person name="Osman S."/>
            <person name="Markiewicz E."/>
            <person name="Oyono O.L."/>
            <person name="Patti C."/>
            <person name="Phunkhang P."/>
            <person name="Pierre F."/>
            <person name="Priest M."/>
            <person name="Raghuraman S."/>
            <person name="Rege F."/>
            <person name="Reyes R."/>
            <person name="Rise C."/>
            <person name="Rogov P."/>
            <person name="Ross K."/>
            <person name="Ryan E."/>
            <person name="Settipalli S."/>
            <person name="Shea T."/>
            <person name="Sherpa N."/>
            <person name="Shi L."/>
            <person name="Shih D."/>
            <person name="Sparrow T."/>
            <person name="Spaulding J."/>
            <person name="Stalker J."/>
            <person name="Stange-Thomann N."/>
            <person name="Stavropoulos S."/>
            <person name="Stone C."/>
            <person name="Strader C."/>
            <person name="Tesfaye S."/>
            <person name="Thomson T."/>
            <person name="Thoulutsang Y."/>
            <person name="Thoulutsang D."/>
            <person name="Topham K."/>
            <person name="Topping I."/>
            <person name="Tsamla T."/>
            <person name="Vassiliev H."/>
            <person name="Vo A."/>
            <person name="Wangchuk T."/>
            <person name="Wangdi T."/>
            <person name="Weiand M."/>
            <person name="Wilkinson J."/>
            <person name="Wilson A."/>
            <person name="Yadav S."/>
            <person name="Young G."/>
            <person name="Yu Q."/>
            <person name="Zembek L."/>
            <person name="Zhong D."/>
            <person name="Zimmer A."/>
            <person name="Zwirko Z."/>
            <person name="Jaffe D.B."/>
            <person name="Alvarez P."/>
            <person name="Brockman W."/>
            <person name="Butler J."/>
            <person name="Chin C."/>
            <person name="Gnerre S."/>
            <person name="Grabherr M."/>
            <person name="Kleber M."/>
            <person name="Mauceli E."/>
            <person name="MacCallum I."/>
        </authorList>
    </citation>
    <scope>NUCLEOTIDE SEQUENCE [LARGE SCALE GENOMIC DNA]</scope>
    <source>
        <strain evidence="3">Tucson 15287-2541.00</strain>
    </source>
</reference>
<feature type="compositionally biased region" description="Low complexity" evidence="1">
    <location>
        <begin position="166"/>
        <end position="176"/>
    </location>
</feature>
<protein>
    <submittedName>
        <fullName evidence="2">GH12412</fullName>
    </submittedName>
</protein>
<dbReference type="InParanoid" id="B4JIZ3"/>
<dbReference type="OMA" id="FHIPETQ"/>
<keyword evidence="3" id="KW-1185">Reference proteome</keyword>
<organism evidence="3">
    <name type="scientific">Drosophila grimshawi</name>
    <name type="common">Hawaiian fruit fly</name>
    <name type="synonym">Idiomyia grimshawi</name>
    <dbReference type="NCBI Taxonomy" id="7222"/>
    <lineage>
        <taxon>Eukaryota</taxon>
        <taxon>Metazoa</taxon>
        <taxon>Ecdysozoa</taxon>
        <taxon>Arthropoda</taxon>
        <taxon>Hexapoda</taxon>
        <taxon>Insecta</taxon>
        <taxon>Pterygota</taxon>
        <taxon>Neoptera</taxon>
        <taxon>Endopterygota</taxon>
        <taxon>Diptera</taxon>
        <taxon>Brachycera</taxon>
        <taxon>Muscomorpha</taxon>
        <taxon>Ephydroidea</taxon>
        <taxon>Drosophilidae</taxon>
        <taxon>Drosophila</taxon>
        <taxon>Hawaiian Drosophila</taxon>
    </lineage>
</organism>
<gene>
    <name evidence="2" type="primary">Dgri\GH12412</name>
    <name evidence="2" type="ORF">Dgri_GH12412</name>
</gene>
<evidence type="ECO:0000313" key="2">
    <source>
        <dbReference type="EMBL" id="EDV99557.1"/>
    </source>
</evidence>
<accession>B4JIZ3</accession>
<proteinExistence type="predicted"/>
<evidence type="ECO:0000256" key="1">
    <source>
        <dbReference type="SAM" id="MobiDB-lite"/>
    </source>
</evidence>
<name>B4JIZ3_DROGR</name>
<dbReference type="PhylomeDB" id="B4JIZ3"/>
<dbReference type="Proteomes" id="UP000001070">
    <property type="component" value="Unassembled WGS sequence"/>
</dbReference>
<dbReference type="eggNOG" id="ENOG502TD6F">
    <property type="taxonomic scope" value="Eukaryota"/>
</dbReference>
<feature type="region of interest" description="Disordered" evidence="1">
    <location>
        <begin position="166"/>
        <end position="185"/>
    </location>
</feature>
<sequence>MLDIKSCLKISFQGEVGFVICEAGSSYDQIITQACARFHIADIQRAGLKLTNGQGYVFEQQLLEYFLLLFPCPELLFYLRLDWQQLRRALVEPIKRRRSTDDDIHDKTHQFKFKSESEAEYMAVPVYRQNCFIGTLPGNPSAAAGAAAAAAAASVRRQHCSMRQQVQKQQQHNQEQSYTQSQPKRMRIQLYNKSRRTLPSTATHSALLATAPRSIRI</sequence>
<dbReference type="GO" id="GO:0002039">
    <property type="term" value="F:p53 binding"/>
    <property type="evidence" value="ECO:0007669"/>
    <property type="project" value="EnsemblMetazoa"/>
</dbReference>
<dbReference type="HOGENOM" id="CLU_1300844_0_0_1"/>
<dbReference type="GO" id="GO:1902166">
    <property type="term" value="P:negative regulation of intrinsic apoptotic signaling pathway in response to DNA damage by p53 class mediator"/>
    <property type="evidence" value="ECO:0007669"/>
    <property type="project" value="EnsemblMetazoa"/>
</dbReference>
<dbReference type="EMBL" id="CH916370">
    <property type="protein sequence ID" value="EDV99557.1"/>
    <property type="molecule type" value="Genomic_DNA"/>
</dbReference>
<dbReference type="KEGG" id="dgr:6565338"/>